<protein>
    <submittedName>
        <fullName evidence="1">Uncharacterized protein</fullName>
    </submittedName>
</protein>
<sequence length="86" mass="9307">MGRVGELSGGERRCPGLETSARMRLGRQRAAFDALPTGEAKARLMALMLARAEELLSVNPEAADVLLEFLPEADRSRLLSDFFGGS</sequence>
<dbReference type="Proteomes" id="UP001055247">
    <property type="component" value="Unassembled WGS sequence"/>
</dbReference>
<dbReference type="AlphaFoldDB" id="A0AAV4ZHB0"/>
<name>A0AAV4ZHB0_9HYPH</name>
<reference evidence="1" key="2">
    <citation type="submission" date="2021-08" db="EMBL/GenBank/DDBJ databases">
        <authorList>
            <person name="Tani A."/>
            <person name="Ola A."/>
            <person name="Ogura Y."/>
            <person name="Katsura K."/>
            <person name="Hayashi T."/>
        </authorList>
    </citation>
    <scope>NUCLEOTIDE SEQUENCE</scope>
    <source>
        <strain evidence="1">DSM 16372</strain>
    </source>
</reference>
<reference evidence="1" key="1">
    <citation type="journal article" date="2016" name="Front. Microbiol.">
        <title>Genome Sequence of the Piezophilic, Mesophilic Sulfate-Reducing Bacterium Desulfovibrio indicus J2T.</title>
        <authorList>
            <person name="Cao J."/>
            <person name="Maignien L."/>
            <person name="Shao Z."/>
            <person name="Alain K."/>
            <person name="Jebbar M."/>
        </authorList>
    </citation>
    <scope>NUCLEOTIDE SEQUENCE</scope>
    <source>
        <strain evidence="1">DSM 16372</strain>
    </source>
</reference>
<keyword evidence="2" id="KW-1185">Reference proteome</keyword>
<comment type="caution">
    <text evidence="1">The sequence shown here is derived from an EMBL/GenBank/DDBJ whole genome shotgun (WGS) entry which is preliminary data.</text>
</comment>
<proteinExistence type="predicted"/>
<evidence type="ECO:0000313" key="2">
    <source>
        <dbReference type="Proteomes" id="UP001055247"/>
    </source>
</evidence>
<accession>A0AAV4ZHB0</accession>
<organism evidence="1 2">
    <name type="scientific">Methylobacterium hispanicum</name>
    <dbReference type="NCBI Taxonomy" id="270350"/>
    <lineage>
        <taxon>Bacteria</taxon>
        <taxon>Pseudomonadati</taxon>
        <taxon>Pseudomonadota</taxon>
        <taxon>Alphaproteobacteria</taxon>
        <taxon>Hyphomicrobiales</taxon>
        <taxon>Methylobacteriaceae</taxon>
        <taxon>Methylobacterium</taxon>
    </lineage>
</organism>
<gene>
    <name evidence="1" type="ORF">BHAOGJBA_1334</name>
</gene>
<evidence type="ECO:0000313" key="1">
    <source>
        <dbReference type="EMBL" id="GJD87829.1"/>
    </source>
</evidence>
<dbReference type="EMBL" id="BPQO01000004">
    <property type="protein sequence ID" value="GJD87829.1"/>
    <property type="molecule type" value="Genomic_DNA"/>
</dbReference>